<accession>A0A0R3URA9</accession>
<organism evidence="2 3">
    <name type="scientific">Mesocestoides corti</name>
    <name type="common">Flatworm</name>
    <dbReference type="NCBI Taxonomy" id="53468"/>
    <lineage>
        <taxon>Eukaryota</taxon>
        <taxon>Metazoa</taxon>
        <taxon>Spiralia</taxon>
        <taxon>Lophotrochozoa</taxon>
        <taxon>Platyhelminthes</taxon>
        <taxon>Cestoda</taxon>
        <taxon>Eucestoda</taxon>
        <taxon>Cyclophyllidea</taxon>
        <taxon>Mesocestoididae</taxon>
        <taxon>Mesocestoides</taxon>
    </lineage>
</organism>
<dbReference type="AlphaFoldDB" id="A0A0R3URA9"/>
<evidence type="ECO:0000313" key="2">
    <source>
        <dbReference type="EMBL" id="VDD84412.1"/>
    </source>
</evidence>
<sequence length="111" mass="12281">MCTNDVTPLQSPSTCHLNEVSSHNVSTSSTVISETTGVDVKDVVSTLLDLGLLKYIRTEYYIVNDKEAFERILGEMGEPRADRRIDRTCLHWNPPSLPATAKTESPAFNSP</sequence>
<dbReference type="InterPro" id="IPR036388">
    <property type="entry name" value="WH-like_DNA-bd_sf"/>
</dbReference>
<feature type="region of interest" description="Disordered" evidence="1">
    <location>
        <begin position="1"/>
        <end position="20"/>
    </location>
</feature>
<evidence type="ECO:0000313" key="3">
    <source>
        <dbReference type="Proteomes" id="UP000267029"/>
    </source>
</evidence>
<keyword evidence="3" id="KW-1185">Reference proteome</keyword>
<evidence type="ECO:0000256" key="1">
    <source>
        <dbReference type="SAM" id="MobiDB-lite"/>
    </source>
</evidence>
<proteinExistence type="predicted"/>
<dbReference type="EMBL" id="UXSR01006292">
    <property type="protein sequence ID" value="VDD84412.1"/>
    <property type="molecule type" value="Genomic_DNA"/>
</dbReference>
<dbReference type="STRING" id="53468.A0A0R3URA9"/>
<dbReference type="InterPro" id="IPR016181">
    <property type="entry name" value="Acyl_CoA_acyltransferase"/>
</dbReference>
<feature type="compositionally biased region" description="Polar residues" evidence="1">
    <location>
        <begin position="1"/>
        <end position="16"/>
    </location>
</feature>
<gene>
    <name evidence="2" type="ORF">MCOS_LOCUS10415</name>
</gene>
<dbReference type="Gene3D" id="1.10.10.10">
    <property type="entry name" value="Winged helix-like DNA-binding domain superfamily/Winged helix DNA-binding domain"/>
    <property type="match status" value="1"/>
</dbReference>
<reference evidence="2 3" key="1">
    <citation type="submission" date="2018-10" db="EMBL/GenBank/DDBJ databases">
        <authorList>
            <consortium name="Pathogen Informatics"/>
        </authorList>
    </citation>
    <scope>NUCLEOTIDE SEQUENCE [LARGE SCALE GENOMIC DNA]</scope>
</reference>
<dbReference type="SUPFAM" id="SSF55729">
    <property type="entry name" value="Acyl-CoA N-acyltransferases (Nat)"/>
    <property type="match status" value="1"/>
</dbReference>
<dbReference type="OrthoDB" id="787137at2759"/>
<protein>
    <submittedName>
        <fullName evidence="2">Uncharacterized protein</fullName>
    </submittedName>
</protein>
<dbReference type="Proteomes" id="UP000267029">
    <property type="component" value="Unassembled WGS sequence"/>
</dbReference>
<name>A0A0R3URA9_MESCO</name>